<reference evidence="6 7" key="1">
    <citation type="submission" date="2018-06" db="EMBL/GenBank/DDBJ databases">
        <title>The draft genome sequences of strains SCU63 and S1.</title>
        <authorList>
            <person name="Gan L."/>
        </authorList>
    </citation>
    <scope>NUCLEOTIDE SEQUENCE [LARGE SCALE GENOMIC DNA]</scope>
    <source>
        <strain evidence="6 7">SCU63</strain>
    </source>
</reference>
<dbReference type="HAMAP" id="MF_01804">
    <property type="entry name" value="ScpB"/>
    <property type="match status" value="1"/>
</dbReference>
<keyword evidence="7" id="KW-1185">Reference proteome</keyword>
<dbReference type="AlphaFoldDB" id="A0A365L242"/>
<dbReference type="EMBL" id="QLZR01000002">
    <property type="protein sequence ID" value="RAZ79139.1"/>
    <property type="molecule type" value="Genomic_DNA"/>
</dbReference>
<protein>
    <recommendedName>
        <fullName evidence="5">Segregation and condensation protein B</fullName>
    </recommendedName>
</protein>
<dbReference type="PANTHER" id="PTHR34298">
    <property type="entry name" value="SEGREGATION AND CONDENSATION PROTEIN B"/>
    <property type="match status" value="1"/>
</dbReference>
<evidence type="ECO:0000313" key="6">
    <source>
        <dbReference type="EMBL" id="RAZ79139.1"/>
    </source>
</evidence>
<organism evidence="6 7">
    <name type="scientific">Planococcus halotolerans</name>
    <dbReference type="NCBI Taxonomy" id="2233542"/>
    <lineage>
        <taxon>Bacteria</taxon>
        <taxon>Bacillati</taxon>
        <taxon>Bacillota</taxon>
        <taxon>Bacilli</taxon>
        <taxon>Bacillales</taxon>
        <taxon>Caryophanaceae</taxon>
        <taxon>Planococcus</taxon>
    </lineage>
</organism>
<accession>A0A365L242</accession>
<dbReference type="GO" id="GO:0006260">
    <property type="term" value="P:DNA replication"/>
    <property type="evidence" value="ECO:0007669"/>
    <property type="project" value="UniProtKB-UniRule"/>
</dbReference>
<comment type="similarity">
    <text evidence="5">Belongs to the ScpB family.</text>
</comment>
<dbReference type="NCBIfam" id="TIGR00281">
    <property type="entry name" value="SMC-Scp complex subunit ScpB"/>
    <property type="match status" value="1"/>
</dbReference>
<dbReference type="InterPro" id="IPR005234">
    <property type="entry name" value="ScpB_csome_segregation"/>
</dbReference>
<sequence>MMTHLSSKIEALLFVAGDDGLSMKQLEFLTEAEEKDIKDEIAVMAKRYEETETSGITIKELAGVYQLVTKKEVADTIQRLVENPTVQSLSQASLEVLAIIAYKQPITRVEIEDLRGVKSEKALHTLAGKALIQEVGRAEGTGRAILYGTTSEFLNYFGLKNLDELPALPEEAEGDQDGDTDLFMTKFQEAFKEEAKV</sequence>
<dbReference type="GO" id="GO:0051304">
    <property type="term" value="P:chromosome separation"/>
    <property type="evidence" value="ECO:0007669"/>
    <property type="project" value="InterPro"/>
</dbReference>
<comment type="caution">
    <text evidence="6">The sequence shown here is derived from an EMBL/GenBank/DDBJ whole genome shotgun (WGS) entry which is preliminary data.</text>
</comment>
<keyword evidence="1 5" id="KW-0963">Cytoplasm</keyword>
<keyword evidence="4 5" id="KW-0131">Cell cycle</keyword>
<evidence type="ECO:0000256" key="2">
    <source>
        <dbReference type="ARBA" id="ARBA00022618"/>
    </source>
</evidence>
<dbReference type="GO" id="GO:0051301">
    <property type="term" value="P:cell division"/>
    <property type="evidence" value="ECO:0007669"/>
    <property type="project" value="UniProtKB-KW"/>
</dbReference>
<comment type="subunit">
    <text evidence="5">Homodimer. Homodimerization may be required to stabilize the binding of ScpA to the Smc head domains. Component of a cohesin-like complex composed of ScpA, ScpB and the Smc homodimer, in which ScpA and ScpB bind to the head domain of Smc. The presence of the three proteins is required for the association of the complex with DNA.</text>
</comment>
<gene>
    <name evidence="5 6" type="primary">scpB</name>
    <name evidence="6" type="ORF">DP120_05850</name>
</gene>
<dbReference type="Proteomes" id="UP000251002">
    <property type="component" value="Unassembled WGS sequence"/>
</dbReference>
<dbReference type="GO" id="GO:0005737">
    <property type="term" value="C:cytoplasm"/>
    <property type="evidence" value="ECO:0007669"/>
    <property type="project" value="UniProtKB-SubCell"/>
</dbReference>
<evidence type="ECO:0000313" key="7">
    <source>
        <dbReference type="Proteomes" id="UP000251002"/>
    </source>
</evidence>
<evidence type="ECO:0000256" key="5">
    <source>
        <dbReference type="HAMAP-Rule" id="MF_01804"/>
    </source>
</evidence>
<dbReference type="Gene3D" id="1.10.10.10">
    <property type="entry name" value="Winged helix-like DNA-binding domain superfamily/Winged helix DNA-binding domain"/>
    <property type="match status" value="2"/>
</dbReference>
<proteinExistence type="inferred from homology"/>
<evidence type="ECO:0000256" key="1">
    <source>
        <dbReference type="ARBA" id="ARBA00022490"/>
    </source>
</evidence>
<comment type="subcellular location">
    <subcellularLocation>
        <location evidence="5">Cytoplasm</location>
    </subcellularLocation>
    <text evidence="5">Associated with two foci at the outer edges of the nucleoid region in young cells, and at four foci within both cell halves in older cells.</text>
</comment>
<dbReference type="SUPFAM" id="SSF46785">
    <property type="entry name" value="Winged helix' DNA-binding domain"/>
    <property type="match status" value="2"/>
</dbReference>
<evidence type="ECO:0000256" key="4">
    <source>
        <dbReference type="ARBA" id="ARBA00023306"/>
    </source>
</evidence>
<keyword evidence="3 5" id="KW-0159">Chromosome partition</keyword>
<dbReference type="PIRSF" id="PIRSF019345">
    <property type="entry name" value="ScpB"/>
    <property type="match status" value="1"/>
</dbReference>
<keyword evidence="2 5" id="KW-0132">Cell division</keyword>
<dbReference type="Pfam" id="PF04079">
    <property type="entry name" value="SMC_ScpB"/>
    <property type="match status" value="1"/>
</dbReference>
<dbReference type="InterPro" id="IPR036388">
    <property type="entry name" value="WH-like_DNA-bd_sf"/>
</dbReference>
<name>A0A365L242_9BACL</name>
<dbReference type="PANTHER" id="PTHR34298:SF2">
    <property type="entry name" value="SEGREGATION AND CONDENSATION PROTEIN B"/>
    <property type="match status" value="1"/>
</dbReference>
<dbReference type="RefSeq" id="WP_112222724.1">
    <property type="nucleotide sequence ID" value="NZ_CP047673.1"/>
</dbReference>
<comment type="function">
    <text evidence="5">Participates in chromosomal partition during cell division. May act via the formation of a condensin-like complex containing Smc and ScpA that pull DNA away from mid-cell into both cell halves.</text>
</comment>
<evidence type="ECO:0000256" key="3">
    <source>
        <dbReference type="ARBA" id="ARBA00022829"/>
    </source>
</evidence>
<dbReference type="InterPro" id="IPR036390">
    <property type="entry name" value="WH_DNA-bd_sf"/>
</dbReference>